<dbReference type="Pfam" id="PF13640">
    <property type="entry name" value="2OG-FeII_Oxy_3"/>
    <property type="match status" value="1"/>
</dbReference>
<proteinExistence type="predicted"/>
<dbReference type="InterPro" id="IPR044862">
    <property type="entry name" value="Pro_4_hyd_alph_FE2OG_OXY"/>
</dbReference>
<dbReference type="AlphaFoldDB" id="A0A382A6I9"/>
<reference evidence="2" key="1">
    <citation type="submission" date="2018-05" db="EMBL/GenBank/DDBJ databases">
        <authorList>
            <person name="Lanie J.A."/>
            <person name="Ng W.-L."/>
            <person name="Kazmierczak K.M."/>
            <person name="Andrzejewski T.M."/>
            <person name="Davidsen T.M."/>
            <person name="Wayne K.J."/>
            <person name="Tettelin H."/>
            <person name="Glass J.I."/>
            <person name="Rusch D."/>
            <person name="Podicherti R."/>
            <person name="Tsui H.-C.T."/>
            <person name="Winkler M.E."/>
        </authorList>
    </citation>
    <scope>NUCLEOTIDE SEQUENCE</scope>
</reference>
<feature type="non-terminal residue" evidence="2">
    <location>
        <position position="108"/>
    </location>
</feature>
<sequence length="108" mass="12133">MACEGITNTATFSFLWEFCEKNCPEVNKLALWKSSCNFFAPNENALYHDDDDSPGAMTLIYYANKFWDINEGGETKMFTDVSKMIYAVAPIPGRIITFPSNMLHTATG</sequence>
<organism evidence="2">
    <name type="scientific">marine metagenome</name>
    <dbReference type="NCBI Taxonomy" id="408172"/>
    <lineage>
        <taxon>unclassified sequences</taxon>
        <taxon>metagenomes</taxon>
        <taxon>ecological metagenomes</taxon>
    </lineage>
</organism>
<feature type="domain" description="Prolyl 4-hydroxylase alpha subunit Fe(2+) 2OG dioxygenase" evidence="1">
    <location>
        <begin position="46"/>
        <end position="106"/>
    </location>
</feature>
<gene>
    <name evidence="2" type="ORF">METZ01_LOCUS149397</name>
</gene>
<name>A0A382A6I9_9ZZZZ</name>
<protein>
    <recommendedName>
        <fullName evidence="1">Prolyl 4-hydroxylase alpha subunit Fe(2+) 2OG dioxygenase domain-containing protein</fullName>
    </recommendedName>
</protein>
<evidence type="ECO:0000313" key="2">
    <source>
        <dbReference type="EMBL" id="SVA96543.1"/>
    </source>
</evidence>
<dbReference type="Gene3D" id="2.60.120.620">
    <property type="entry name" value="q2cbj1_9rhob like domain"/>
    <property type="match status" value="1"/>
</dbReference>
<dbReference type="EMBL" id="UINC01023917">
    <property type="protein sequence ID" value="SVA96543.1"/>
    <property type="molecule type" value="Genomic_DNA"/>
</dbReference>
<accession>A0A382A6I9</accession>
<evidence type="ECO:0000259" key="1">
    <source>
        <dbReference type="Pfam" id="PF13640"/>
    </source>
</evidence>